<dbReference type="InterPro" id="IPR036034">
    <property type="entry name" value="PDZ_sf"/>
</dbReference>
<feature type="chain" id="PRO_5037643212" evidence="1">
    <location>
        <begin position="29"/>
        <end position="297"/>
    </location>
</feature>
<organism evidence="3 4">
    <name type="scientific">Luteolibacter pohnpeiensis</name>
    <dbReference type="NCBI Taxonomy" id="454153"/>
    <lineage>
        <taxon>Bacteria</taxon>
        <taxon>Pseudomonadati</taxon>
        <taxon>Verrucomicrobiota</taxon>
        <taxon>Verrucomicrobiia</taxon>
        <taxon>Verrucomicrobiales</taxon>
        <taxon>Verrucomicrobiaceae</taxon>
        <taxon>Luteolibacter</taxon>
    </lineage>
</organism>
<accession>A0A934S8P2</accession>
<dbReference type="SUPFAM" id="SSF50156">
    <property type="entry name" value="PDZ domain-like"/>
    <property type="match status" value="1"/>
</dbReference>
<dbReference type="Gene3D" id="2.30.42.10">
    <property type="match status" value="1"/>
</dbReference>
<evidence type="ECO:0000313" key="4">
    <source>
        <dbReference type="Proteomes" id="UP000603141"/>
    </source>
</evidence>
<feature type="domain" description="PDZ" evidence="2">
    <location>
        <begin position="199"/>
        <end position="258"/>
    </location>
</feature>
<dbReference type="EMBL" id="JAENIJ010000015">
    <property type="protein sequence ID" value="MBK1882886.1"/>
    <property type="molecule type" value="Genomic_DNA"/>
</dbReference>
<sequence>MVIFGCRITWLTFAVSMGMLLASDSFVAAQQVDASSPEWGVTFDTARKDHPTRSAASPIGDGGMIVFVAATGANLQSLKLHRGEELKPSTLAGYDPITGLGFVKPRNLGLSEPLVWLRRTPVSPNLTLRAKRSQAVFKGRVKSIGGKVLPLALLKFDFTPEVPPPGTPMLDAKNQVNAILFQAADDQSAYALPVEAVHRVYRDVEKTGQFQRGWLGISLLAGADQAKVVRVLPGSPAKDSGVQADDVLVVVGDRMIKNYADAVDAFFYLVPDQPVILKFQRGDQMLNIHLKPAVEKP</sequence>
<dbReference type="GO" id="GO:0006508">
    <property type="term" value="P:proteolysis"/>
    <property type="evidence" value="ECO:0007669"/>
    <property type="project" value="UniProtKB-KW"/>
</dbReference>
<keyword evidence="3" id="KW-0645">Protease</keyword>
<feature type="signal peptide" evidence="1">
    <location>
        <begin position="1"/>
        <end position="28"/>
    </location>
</feature>
<dbReference type="PROSITE" id="PS50106">
    <property type="entry name" value="PDZ"/>
    <property type="match status" value="1"/>
</dbReference>
<dbReference type="SMART" id="SM00228">
    <property type="entry name" value="PDZ"/>
    <property type="match status" value="1"/>
</dbReference>
<keyword evidence="3" id="KW-0378">Hydrolase</keyword>
<gene>
    <name evidence="3" type="ORF">JIN85_10695</name>
</gene>
<name>A0A934S8P2_9BACT</name>
<keyword evidence="4" id="KW-1185">Reference proteome</keyword>
<dbReference type="InterPro" id="IPR001478">
    <property type="entry name" value="PDZ"/>
</dbReference>
<evidence type="ECO:0000313" key="3">
    <source>
        <dbReference type="EMBL" id="MBK1882886.1"/>
    </source>
</evidence>
<dbReference type="GO" id="GO:0008233">
    <property type="term" value="F:peptidase activity"/>
    <property type="evidence" value="ECO:0007669"/>
    <property type="project" value="UniProtKB-KW"/>
</dbReference>
<reference evidence="3" key="1">
    <citation type="submission" date="2021-01" db="EMBL/GenBank/DDBJ databases">
        <title>Modified the classification status of verrucomicrobia.</title>
        <authorList>
            <person name="Feng X."/>
        </authorList>
    </citation>
    <scope>NUCLEOTIDE SEQUENCE</scope>
    <source>
        <strain evidence="3">KCTC 22041</strain>
    </source>
</reference>
<dbReference type="AlphaFoldDB" id="A0A934S8P2"/>
<dbReference type="RefSeq" id="WP_200270453.1">
    <property type="nucleotide sequence ID" value="NZ_JAENIJ010000015.1"/>
</dbReference>
<proteinExistence type="predicted"/>
<evidence type="ECO:0000259" key="2">
    <source>
        <dbReference type="PROSITE" id="PS50106"/>
    </source>
</evidence>
<evidence type="ECO:0000256" key="1">
    <source>
        <dbReference type="SAM" id="SignalP"/>
    </source>
</evidence>
<dbReference type="Proteomes" id="UP000603141">
    <property type="component" value="Unassembled WGS sequence"/>
</dbReference>
<comment type="caution">
    <text evidence="3">The sequence shown here is derived from an EMBL/GenBank/DDBJ whole genome shotgun (WGS) entry which is preliminary data.</text>
</comment>
<protein>
    <submittedName>
        <fullName evidence="3">Serine protease</fullName>
    </submittedName>
</protein>
<dbReference type="Pfam" id="PF13180">
    <property type="entry name" value="PDZ_2"/>
    <property type="match status" value="1"/>
</dbReference>
<keyword evidence="1" id="KW-0732">Signal</keyword>